<protein>
    <submittedName>
        <fullName evidence="6">Formate hydrogenlyase subunit 4</fullName>
    </submittedName>
</protein>
<dbReference type="InterPro" id="IPR052561">
    <property type="entry name" value="ComplexI_Subunit1"/>
</dbReference>
<proteinExistence type="predicted"/>
<keyword evidence="7" id="KW-1185">Reference proteome</keyword>
<dbReference type="GO" id="GO:0016829">
    <property type="term" value="F:lyase activity"/>
    <property type="evidence" value="ECO:0007669"/>
    <property type="project" value="UniProtKB-KW"/>
</dbReference>
<reference evidence="7" key="1">
    <citation type="submission" date="2011-12" db="EMBL/GenBank/DDBJ databases">
        <title>Complete sequence of Methanoregula formicicum SMSP.</title>
        <authorList>
            <person name="Lucas S."/>
            <person name="Han J."/>
            <person name="Lapidus A."/>
            <person name="Cheng J.-F."/>
            <person name="Goodwin L."/>
            <person name="Pitluck S."/>
            <person name="Peters L."/>
            <person name="Ovchinnikova G."/>
            <person name="Teshima H."/>
            <person name="Detter J.C."/>
            <person name="Han C."/>
            <person name="Tapia R."/>
            <person name="Land M."/>
            <person name="Hauser L."/>
            <person name="Kyrpides N."/>
            <person name="Ivanova N."/>
            <person name="Pagani I."/>
            <person name="Imachi H."/>
            <person name="Tamaki H."/>
            <person name="Sekiguchi Y."/>
            <person name="Kamagata Y."/>
            <person name="Cadillo-Quiroz H."/>
            <person name="Zinder S."/>
            <person name="Liu W.-T."/>
            <person name="Woyke T."/>
        </authorList>
    </citation>
    <scope>NUCLEOTIDE SEQUENCE [LARGE SCALE GENOMIC DNA]</scope>
    <source>
        <strain evidence="7">DSM 22288 / NBRC 105244 / SMSP</strain>
    </source>
</reference>
<evidence type="ECO:0000256" key="3">
    <source>
        <dbReference type="ARBA" id="ARBA00022989"/>
    </source>
</evidence>
<feature type="transmembrane region" description="Helical" evidence="5">
    <location>
        <begin position="92"/>
        <end position="113"/>
    </location>
</feature>
<keyword evidence="2 5" id="KW-0812">Transmembrane</keyword>
<gene>
    <name evidence="6" type="ordered locus">Metfor_0157</name>
</gene>
<organism evidence="6 7">
    <name type="scientific">Methanoregula formicica (strain DSM 22288 / NBRC 105244 / SMSP)</name>
    <dbReference type="NCBI Taxonomy" id="593750"/>
    <lineage>
        <taxon>Archaea</taxon>
        <taxon>Methanobacteriati</taxon>
        <taxon>Methanobacteriota</taxon>
        <taxon>Stenosarchaea group</taxon>
        <taxon>Methanomicrobia</taxon>
        <taxon>Methanomicrobiales</taxon>
        <taxon>Methanoregulaceae</taxon>
        <taxon>Methanoregula</taxon>
    </lineage>
</organism>
<comment type="subcellular location">
    <subcellularLocation>
        <location evidence="1">Membrane</location>
        <topology evidence="1">Multi-pass membrane protein</topology>
    </subcellularLocation>
</comment>
<feature type="transmembrane region" description="Helical" evidence="5">
    <location>
        <begin position="125"/>
        <end position="145"/>
    </location>
</feature>
<accession>L0HB64</accession>
<evidence type="ECO:0000256" key="4">
    <source>
        <dbReference type="ARBA" id="ARBA00023136"/>
    </source>
</evidence>
<reference evidence="6 7" key="2">
    <citation type="journal article" date="2014" name="Genome Announc.">
        <title>Complete Genome Sequence of Methanoregula formicica SMSPT, a Mesophilic Hydrogenotrophic Methanogen Isolated from a Methanogenic Upflow Anaerobic Sludge Blanket Reactor.</title>
        <authorList>
            <person name="Yamamoto K."/>
            <person name="Tamaki H."/>
            <person name="Cadillo-Quiroz H."/>
            <person name="Imachi H."/>
            <person name="Kyrpides N."/>
            <person name="Woyke T."/>
            <person name="Goodwin L."/>
            <person name="Zinder S.H."/>
            <person name="Kamagata Y."/>
            <person name="Liu W.T."/>
        </authorList>
    </citation>
    <scope>NUCLEOTIDE SEQUENCE [LARGE SCALE GENOMIC DNA]</scope>
    <source>
        <strain evidence="7">DSM 22288 / NBRC 105244 / SMSP</strain>
    </source>
</reference>
<dbReference type="KEGG" id="mfo:Metfor_0157"/>
<dbReference type="OrthoDB" id="15253at2157"/>
<evidence type="ECO:0000256" key="2">
    <source>
        <dbReference type="ARBA" id="ARBA00022692"/>
    </source>
</evidence>
<dbReference type="HOGENOM" id="CLU_015134_0_2_2"/>
<dbReference type="STRING" id="593750.Metfor_0157"/>
<dbReference type="Proteomes" id="UP000010824">
    <property type="component" value="Chromosome"/>
</dbReference>
<evidence type="ECO:0000256" key="1">
    <source>
        <dbReference type="ARBA" id="ARBA00004141"/>
    </source>
</evidence>
<dbReference type="EMBL" id="CP003167">
    <property type="protein sequence ID" value="AGB01240.1"/>
    <property type="molecule type" value="Genomic_DNA"/>
</dbReference>
<dbReference type="RefSeq" id="WP_015284204.1">
    <property type="nucleotide sequence ID" value="NC_019943.1"/>
</dbReference>
<dbReference type="PANTHER" id="PTHR43359:SF1">
    <property type="entry name" value="FORMATE HYDROGENLYASE SUBUNIT 4-RELATED"/>
    <property type="match status" value="1"/>
</dbReference>
<dbReference type="Pfam" id="PF00146">
    <property type="entry name" value="NADHdh"/>
    <property type="match status" value="1"/>
</dbReference>
<keyword evidence="6" id="KW-0456">Lyase</keyword>
<dbReference type="GO" id="GO:0005886">
    <property type="term" value="C:plasma membrane"/>
    <property type="evidence" value="ECO:0007669"/>
    <property type="project" value="TreeGrafter"/>
</dbReference>
<keyword evidence="3 5" id="KW-1133">Transmembrane helix</keyword>
<keyword evidence="4 5" id="KW-0472">Membrane</keyword>
<dbReference type="InterPro" id="IPR001694">
    <property type="entry name" value="NADH_UbQ_OxRdtase_su1/FPO"/>
</dbReference>
<feature type="transmembrane region" description="Helical" evidence="5">
    <location>
        <begin position="157"/>
        <end position="178"/>
    </location>
</feature>
<name>L0HB64_METFS</name>
<sequence precursor="true">MIPDPWTAVLNAVIYLLLAPVAGGLIAGIDRKITARMQGRVGPPLLQPFYDVGKLFEKENLVVTTTQNFYVLSYLVFMAVSGALFFSGGDMLLVIFAFTLSHIFLVLGAYAAFSPYSHVGAERELIQIIAYEPMIIITAAGMYMVTKSFYVSDIVQSAVPLVLYLPGVFIGYLIVLTIKLRKSPFDLSTSHHAHQELVKGVTTDFAGPNLAKIEIAHWYEYVFLLGVVYLFFGFNPLLAIAAIIIAYFLEILIDNTTSRVKWQMTLRSAWLVAGTLGIINLGVLYYLRMVVVP</sequence>
<dbReference type="PANTHER" id="PTHR43359">
    <property type="entry name" value="FORMATE HYDROGENLYASE SUBUNIT 4"/>
    <property type="match status" value="1"/>
</dbReference>
<feature type="transmembrane region" description="Helical" evidence="5">
    <location>
        <begin position="6"/>
        <end position="29"/>
    </location>
</feature>
<dbReference type="GeneID" id="14308830"/>
<feature type="transmembrane region" description="Helical" evidence="5">
    <location>
        <begin position="269"/>
        <end position="287"/>
    </location>
</feature>
<dbReference type="FunCoup" id="L0HB64">
    <property type="interactions" value="6"/>
</dbReference>
<feature type="transmembrane region" description="Helical" evidence="5">
    <location>
        <begin position="68"/>
        <end position="86"/>
    </location>
</feature>
<dbReference type="AlphaFoldDB" id="L0HB64"/>
<evidence type="ECO:0000256" key="5">
    <source>
        <dbReference type="SAM" id="Phobius"/>
    </source>
</evidence>
<dbReference type="eggNOG" id="arCOG01545">
    <property type="taxonomic scope" value="Archaea"/>
</dbReference>
<dbReference type="InParanoid" id="L0HB64"/>
<feature type="transmembrane region" description="Helical" evidence="5">
    <location>
        <begin position="221"/>
        <end position="249"/>
    </location>
</feature>
<evidence type="ECO:0000313" key="7">
    <source>
        <dbReference type="Proteomes" id="UP000010824"/>
    </source>
</evidence>
<evidence type="ECO:0000313" key="6">
    <source>
        <dbReference type="EMBL" id="AGB01240.1"/>
    </source>
</evidence>